<gene>
    <name evidence="1" type="ORF">BV22DRAFT_77327</name>
</gene>
<dbReference type="Proteomes" id="UP000790709">
    <property type="component" value="Unassembled WGS sequence"/>
</dbReference>
<organism evidence="1 2">
    <name type="scientific">Leucogyrophana mollusca</name>
    <dbReference type="NCBI Taxonomy" id="85980"/>
    <lineage>
        <taxon>Eukaryota</taxon>
        <taxon>Fungi</taxon>
        <taxon>Dikarya</taxon>
        <taxon>Basidiomycota</taxon>
        <taxon>Agaricomycotina</taxon>
        <taxon>Agaricomycetes</taxon>
        <taxon>Agaricomycetidae</taxon>
        <taxon>Boletales</taxon>
        <taxon>Boletales incertae sedis</taxon>
        <taxon>Leucogyrophana</taxon>
    </lineage>
</organism>
<protein>
    <submittedName>
        <fullName evidence="1">Uncharacterized protein</fullName>
    </submittedName>
</protein>
<evidence type="ECO:0000313" key="2">
    <source>
        <dbReference type="Proteomes" id="UP000790709"/>
    </source>
</evidence>
<reference evidence="1" key="1">
    <citation type="journal article" date="2021" name="New Phytol.">
        <title>Evolutionary innovations through gain and loss of genes in the ectomycorrhizal Boletales.</title>
        <authorList>
            <person name="Wu G."/>
            <person name="Miyauchi S."/>
            <person name="Morin E."/>
            <person name="Kuo A."/>
            <person name="Drula E."/>
            <person name="Varga T."/>
            <person name="Kohler A."/>
            <person name="Feng B."/>
            <person name="Cao Y."/>
            <person name="Lipzen A."/>
            <person name="Daum C."/>
            <person name="Hundley H."/>
            <person name="Pangilinan J."/>
            <person name="Johnson J."/>
            <person name="Barry K."/>
            <person name="LaButti K."/>
            <person name="Ng V."/>
            <person name="Ahrendt S."/>
            <person name="Min B."/>
            <person name="Choi I.G."/>
            <person name="Park H."/>
            <person name="Plett J.M."/>
            <person name="Magnuson J."/>
            <person name="Spatafora J.W."/>
            <person name="Nagy L.G."/>
            <person name="Henrissat B."/>
            <person name="Grigoriev I.V."/>
            <person name="Yang Z.L."/>
            <person name="Xu J."/>
            <person name="Martin F.M."/>
        </authorList>
    </citation>
    <scope>NUCLEOTIDE SEQUENCE</scope>
    <source>
        <strain evidence="1">KUC20120723A-06</strain>
    </source>
</reference>
<dbReference type="EMBL" id="MU266334">
    <property type="protein sequence ID" value="KAH7930147.1"/>
    <property type="molecule type" value="Genomic_DNA"/>
</dbReference>
<sequence>MMPELEAAWQERMSSSAWVIHGAYEEFKRGVDLMKSLKKVSVPGFPMRYHGNTEALTLISNGIMRDMRVFHIDDPNWIEMYNDQIVFETTKSEGWPMQSLETVIEEARQRQREKGWGNVRPALSTTVRAWIMRAVFDDNLRGEPQIAEEFLKRSLDLLEWGRQFWKNVPSSDRGAIFEDTFIRGVRSMHLETFMRVRPYHSAFPSCLCPHSAVAGVSQRSWARFEVPPGTVAGRSS</sequence>
<proteinExistence type="predicted"/>
<evidence type="ECO:0000313" key="1">
    <source>
        <dbReference type="EMBL" id="KAH7930147.1"/>
    </source>
</evidence>
<name>A0ACB8BXE6_9AGAM</name>
<keyword evidence="2" id="KW-1185">Reference proteome</keyword>
<accession>A0ACB8BXE6</accession>
<comment type="caution">
    <text evidence="1">The sequence shown here is derived from an EMBL/GenBank/DDBJ whole genome shotgun (WGS) entry which is preliminary data.</text>
</comment>